<dbReference type="Proteomes" id="UP001151760">
    <property type="component" value="Unassembled WGS sequence"/>
</dbReference>
<name>A0ABQ5AHP2_9ASTR</name>
<reference evidence="1" key="2">
    <citation type="submission" date="2022-01" db="EMBL/GenBank/DDBJ databases">
        <authorList>
            <person name="Yamashiro T."/>
            <person name="Shiraishi A."/>
            <person name="Satake H."/>
            <person name="Nakayama K."/>
        </authorList>
    </citation>
    <scope>NUCLEOTIDE SEQUENCE</scope>
</reference>
<evidence type="ECO:0000313" key="2">
    <source>
        <dbReference type="Proteomes" id="UP001151760"/>
    </source>
</evidence>
<sequence>MSRKFALLEEEKPIIETMAYNDKYKKIINEVWKDKVELDGKIVKEKEEAIKRIKGEALKEKKDPGAFIFPIRVEGQLNENALADTVSDINTMAFRIYVQLGRDDIKKVDRGITMINHTQAEAMGILTNVLCQTMGTNDDEAESSRSKRSRHETVEEVLLPQVHHDLLLWEGCSRDAKSRMGCDGEIDDMLRIRLREAGSNEEIFTSVTWIRAFNTNEPIYANLCHEFYSTYEFDEVCAGDELQTKKIIKFRLGGRAHNLTLLGLARRLELYQVVELEEEGFNVYFEGGLH</sequence>
<keyword evidence="2" id="KW-1185">Reference proteome</keyword>
<dbReference type="EMBL" id="BQNB010012245">
    <property type="protein sequence ID" value="GJT01092.1"/>
    <property type="molecule type" value="Genomic_DNA"/>
</dbReference>
<accession>A0ABQ5AHP2</accession>
<evidence type="ECO:0000313" key="1">
    <source>
        <dbReference type="EMBL" id="GJT01092.1"/>
    </source>
</evidence>
<proteinExistence type="predicted"/>
<gene>
    <name evidence="1" type="ORF">Tco_0822261</name>
</gene>
<organism evidence="1 2">
    <name type="scientific">Tanacetum coccineum</name>
    <dbReference type="NCBI Taxonomy" id="301880"/>
    <lineage>
        <taxon>Eukaryota</taxon>
        <taxon>Viridiplantae</taxon>
        <taxon>Streptophyta</taxon>
        <taxon>Embryophyta</taxon>
        <taxon>Tracheophyta</taxon>
        <taxon>Spermatophyta</taxon>
        <taxon>Magnoliopsida</taxon>
        <taxon>eudicotyledons</taxon>
        <taxon>Gunneridae</taxon>
        <taxon>Pentapetalae</taxon>
        <taxon>asterids</taxon>
        <taxon>campanulids</taxon>
        <taxon>Asterales</taxon>
        <taxon>Asteraceae</taxon>
        <taxon>Asteroideae</taxon>
        <taxon>Anthemideae</taxon>
        <taxon>Anthemidinae</taxon>
        <taxon>Tanacetum</taxon>
    </lineage>
</organism>
<comment type="caution">
    <text evidence="1">The sequence shown here is derived from an EMBL/GenBank/DDBJ whole genome shotgun (WGS) entry which is preliminary data.</text>
</comment>
<reference evidence="1" key="1">
    <citation type="journal article" date="2022" name="Int. J. Mol. Sci.">
        <title>Draft Genome of Tanacetum Coccineum: Genomic Comparison of Closely Related Tanacetum-Family Plants.</title>
        <authorList>
            <person name="Yamashiro T."/>
            <person name="Shiraishi A."/>
            <person name="Nakayama K."/>
            <person name="Satake H."/>
        </authorList>
    </citation>
    <scope>NUCLEOTIDE SEQUENCE</scope>
</reference>
<protein>
    <submittedName>
        <fullName evidence="1">Uncharacterized protein</fullName>
    </submittedName>
</protein>